<dbReference type="Proteomes" id="UP000515135">
    <property type="component" value="Unplaced"/>
</dbReference>
<dbReference type="SUPFAM" id="SSF50104">
    <property type="entry name" value="Translation proteins SH3-like domain"/>
    <property type="match status" value="1"/>
</dbReference>
<keyword evidence="4" id="KW-0689">Ribosomal protein</keyword>
<dbReference type="GO" id="GO:0006412">
    <property type="term" value="P:translation"/>
    <property type="evidence" value="ECO:0007669"/>
    <property type="project" value="InterPro"/>
</dbReference>
<dbReference type="PANTHER" id="PTHR12903">
    <property type="entry name" value="MITOCHONDRIAL RIBOSOMAL PROTEIN L24"/>
    <property type="match status" value="1"/>
</dbReference>
<evidence type="ECO:0000256" key="6">
    <source>
        <dbReference type="ARBA" id="ARBA00023274"/>
    </source>
</evidence>
<evidence type="ECO:0000256" key="5">
    <source>
        <dbReference type="ARBA" id="ARBA00023128"/>
    </source>
</evidence>
<evidence type="ECO:0000256" key="1">
    <source>
        <dbReference type="ARBA" id="ARBA00004173"/>
    </source>
</evidence>
<evidence type="ECO:0000256" key="4">
    <source>
        <dbReference type="ARBA" id="ARBA00022980"/>
    </source>
</evidence>
<gene>
    <name evidence="11" type="primary">LOC109469784</name>
</gene>
<dbReference type="GO" id="GO:0005840">
    <property type="term" value="C:ribosome"/>
    <property type="evidence" value="ECO:0007669"/>
    <property type="project" value="UniProtKB-KW"/>
</dbReference>
<dbReference type="NCBIfam" id="TIGR01079">
    <property type="entry name" value="rplX_bact"/>
    <property type="match status" value="1"/>
</dbReference>
<dbReference type="Pfam" id="PF17136">
    <property type="entry name" value="ribosomal_L24"/>
    <property type="match status" value="1"/>
</dbReference>
<name>A0A6P4YHW4_BRABE</name>
<evidence type="ECO:0000256" key="8">
    <source>
        <dbReference type="ARBA" id="ARBA00035357"/>
    </source>
</evidence>
<proteinExistence type="inferred from homology"/>
<dbReference type="GO" id="GO:1990904">
    <property type="term" value="C:ribonucleoprotein complex"/>
    <property type="evidence" value="ECO:0007669"/>
    <property type="project" value="UniProtKB-KW"/>
</dbReference>
<keyword evidence="3" id="KW-0809">Transit peptide</keyword>
<dbReference type="InterPro" id="IPR014722">
    <property type="entry name" value="Rib_uL2_dom2"/>
</dbReference>
<dbReference type="HAMAP" id="MF_01326_B">
    <property type="entry name" value="Ribosomal_uL24_B"/>
    <property type="match status" value="1"/>
</dbReference>
<evidence type="ECO:0000313" key="11">
    <source>
        <dbReference type="RefSeq" id="XP_019623993.1"/>
    </source>
</evidence>
<dbReference type="InterPro" id="IPR005824">
    <property type="entry name" value="KOW"/>
</dbReference>
<keyword evidence="10" id="KW-1185">Reference proteome</keyword>
<dbReference type="GO" id="GO:0003723">
    <property type="term" value="F:RNA binding"/>
    <property type="evidence" value="ECO:0007669"/>
    <property type="project" value="InterPro"/>
</dbReference>
<accession>A0A6P4YHW4</accession>
<dbReference type="AlphaFoldDB" id="A0A6P4YHW4"/>
<feature type="domain" description="KOW" evidence="9">
    <location>
        <begin position="63"/>
        <end position="90"/>
    </location>
</feature>
<dbReference type="Gene3D" id="2.30.30.30">
    <property type="match status" value="1"/>
</dbReference>
<evidence type="ECO:0000256" key="2">
    <source>
        <dbReference type="ARBA" id="ARBA00010618"/>
    </source>
</evidence>
<evidence type="ECO:0000313" key="10">
    <source>
        <dbReference type="Proteomes" id="UP000515135"/>
    </source>
</evidence>
<dbReference type="OrthoDB" id="359154at2759"/>
<reference evidence="11" key="1">
    <citation type="submission" date="2025-08" db="UniProtKB">
        <authorList>
            <consortium name="RefSeq"/>
        </authorList>
    </citation>
    <scope>IDENTIFICATION</scope>
    <source>
        <tissue evidence="11">Gonad</tissue>
    </source>
</reference>
<comment type="similarity">
    <text evidence="2">Belongs to the universal ribosomal protein uL24 family.</text>
</comment>
<sequence length="229" mass="26575">MPRLTQLLAMAARTWTKEEAEYVPKYIRYGMNRPGSLGHKLANKPDRPRKRVWVEPIKDENWMVKKGDIVQILRGRDEGKQGKVVQIIRQRNWVVVEGLNCHYRYLGKNPAKDYPGQMVRSEAPLMYREVALIDPSDNEPAQVEWRFTEDGEKVRVSTRTGRIIPIPPEATAREDGIVPEAYKETEKDTLSEEAARRTYVPSLASFEDEILTYAGIKKPEKKPVRCFWY</sequence>
<dbReference type="InterPro" id="IPR003256">
    <property type="entry name" value="Ribosomal_uL24"/>
</dbReference>
<dbReference type="GO" id="GO:0005739">
    <property type="term" value="C:mitochondrion"/>
    <property type="evidence" value="ECO:0007669"/>
    <property type="project" value="UniProtKB-SubCell"/>
</dbReference>
<dbReference type="KEGG" id="bbel:109469784"/>
<dbReference type="InterPro" id="IPR041988">
    <property type="entry name" value="Ribosomal_uL24_KOW"/>
</dbReference>
<dbReference type="FunFam" id="2.30.30.30:FF:000032">
    <property type="entry name" value="39S ribosomal protein L24, mitochondrial"/>
    <property type="match status" value="1"/>
</dbReference>
<dbReference type="CDD" id="cd06089">
    <property type="entry name" value="KOW_RPL26"/>
    <property type="match status" value="1"/>
</dbReference>
<evidence type="ECO:0000256" key="7">
    <source>
        <dbReference type="ARBA" id="ARBA00035283"/>
    </source>
</evidence>
<comment type="subcellular location">
    <subcellularLocation>
        <location evidence="1">Mitochondrion</location>
    </subcellularLocation>
</comment>
<dbReference type="InterPro" id="IPR057264">
    <property type="entry name" value="Ribosomal_uL24_C"/>
</dbReference>
<dbReference type="Pfam" id="PF00467">
    <property type="entry name" value="KOW"/>
    <property type="match status" value="1"/>
</dbReference>
<dbReference type="RefSeq" id="XP_019623993.1">
    <property type="nucleotide sequence ID" value="XM_019768434.1"/>
</dbReference>
<evidence type="ECO:0000259" key="9">
    <source>
        <dbReference type="SMART" id="SM00739"/>
    </source>
</evidence>
<dbReference type="GO" id="GO:0003735">
    <property type="term" value="F:structural constituent of ribosome"/>
    <property type="evidence" value="ECO:0007669"/>
    <property type="project" value="InterPro"/>
</dbReference>
<dbReference type="InterPro" id="IPR008991">
    <property type="entry name" value="Translation_prot_SH3-like_sf"/>
</dbReference>
<dbReference type="SMART" id="SM00739">
    <property type="entry name" value="KOW"/>
    <property type="match status" value="1"/>
</dbReference>
<protein>
    <recommendedName>
        <fullName evidence="7">Large ribosomal subunit protein uL24m</fullName>
    </recommendedName>
    <alternativeName>
        <fullName evidence="8">39S ribosomal protein L24, mitochondrial</fullName>
    </alternativeName>
</protein>
<keyword evidence="6" id="KW-0687">Ribonucleoprotein</keyword>
<evidence type="ECO:0000256" key="3">
    <source>
        <dbReference type="ARBA" id="ARBA00022946"/>
    </source>
</evidence>
<organism evidence="10 11">
    <name type="scientific">Branchiostoma belcheri</name>
    <name type="common">Amphioxus</name>
    <dbReference type="NCBI Taxonomy" id="7741"/>
    <lineage>
        <taxon>Eukaryota</taxon>
        <taxon>Metazoa</taxon>
        <taxon>Chordata</taxon>
        <taxon>Cephalochordata</taxon>
        <taxon>Leptocardii</taxon>
        <taxon>Amphioxiformes</taxon>
        <taxon>Branchiostomatidae</taxon>
        <taxon>Branchiostoma</taxon>
    </lineage>
</organism>
<dbReference type="GeneID" id="109469784"/>
<keyword evidence="5" id="KW-0496">Mitochondrion</keyword>